<evidence type="ECO:0000313" key="3">
    <source>
        <dbReference type="Proteomes" id="UP000034883"/>
    </source>
</evidence>
<dbReference type="InterPro" id="IPR015943">
    <property type="entry name" value="WD40/YVTN_repeat-like_dom_sf"/>
</dbReference>
<dbReference type="InterPro" id="IPR002372">
    <property type="entry name" value="PQQ_rpt_dom"/>
</dbReference>
<dbReference type="Pfam" id="PF13360">
    <property type="entry name" value="PQQ_2"/>
    <property type="match status" value="2"/>
</dbReference>
<dbReference type="InterPro" id="IPR011047">
    <property type="entry name" value="Quinoprotein_ADH-like_sf"/>
</dbReference>
<reference evidence="2 3" key="1">
    <citation type="submission" date="2015-03" db="EMBL/GenBank/DDBJ databases">
        <title>Genome assembly of Sandaracinus amylolyticus DSM 53668.</title>
        <authorList>
            <person name="Sharma G."/>
            <person name="Subramanian S."/>
        </authorList>
    </citation>
    <scope>NUCLEOTIDE SEQUENCE [LARGE SCALE GENOMIC DNA]</scope>
    <source>
        <strain evidence="2 3">DSM 53668</strain>
    </source>
</reference>
<gene>
    <name evidence="2" type="ORF">DB32_005089</name>
</gene>
<dbReference type="OrthoDB" id="5503248at2"/>
<proteinExistence type="predicted"/>
<dbReference type="AlphaFoldDB" id="A0A0F6W5Q4"/>
<dbReference type="RefSeq" id="WP_053235138.1">
    <property type="nucleotide sequence ID" value="NZ_CP011125.1"/>
</dbReference>
<protein>
    <submittedName>
        <fullName evidence="2">Cell surface protein</fullName>
    </submittedName>
</protein>
<dbReference type="Gene3D" id="2.130.10.10">
    <property type="entry name" value="YVTN repeat-like/Quinoprotein amine dehydrogenase"/>
    <property type="match status" value="1"/>
</dbReference>
<dbReference type="Proteomes" id="UP000034883">
    <property type="component" value="Chromosome"/>
</dbReference>
<keyword evidence="3" id="KW-1185">Reference proteome</keyword>
<dbReference type="EMBL" id="CP011125">
    <property type="protein sequence ID" value="AKF07940.1"/>
    <property type="molecule type" value="Genomic_DNA"/>
</dbReference>
<feature type="domain" description="Pyrrolo-quinoline quinone repeat" evidence="1">
    <location>
        <begin position="139"/>
        <end position="224"/>
    </location>
</feature>
<feature type="domain" description="Pyrrolo-quinoline quinone repeat" evidence="1">
    <location>
        <begin position="298"/>
        <end position="380"/>
    </location>
</feature>
<organism evidence="2 3">
    <name type="scientific">Sandaracinus amylolyticus</name>
    <dbReference type="NCBI Taxonomy" id="927083"/>
    <lineage>
        <taxon>Bacteria</taxon>
        <taxon>Pseudomonadati</taxon>
        <taxon>Myxococcota</taxon>
        <taxon>Polyangia</taxon>
        <taxon>Polyangiales</taxon>
        <taxon>Sandaracinaceae</taxon>
        <taxon>Sandaracinus</taxon>
    </lineage>
</organism>
<sequence>MRRRDALVALGVIAASSRAHAWPVRTGRYAELAHGIDPAHPEPGEHGGASRAGQLIGDVPMQEPRIVWTRDSDPAARARSREPIVAADGTIAVATGQGLSVIGMDGAERFAIALGPVDGAPALMPGDGIVAISRAGRAVVVSRAGTVRAQAELGFGVSESPLVLDDGSMIVVGTDRSLRRIDPSLSERWRLELPNGIGKAPTRDGDRAIVVAGEDLVVVTLDGEIERVIPLGGRAHASASRAGSGRLWVPLVPGELVAIDERRRIAQRIALGARMGTAERIAIAPDGSLRVPKRQQGLVAIGASGADTWSLAAELAFDFPARVDRHGVTLVADRGPRLVAIERDGTVRWRARLPMHVMSGAIVTREGAIVCVGMEGSVFAMR</sequence>
<accession>A0A0F6W5Q4</accession>
<dbReference type="SUPFAM" id="SSF50998">
    <property type="entry name" value="Quinoprotein alcohol dehydrogenase-like"/>
    <property type="match status" value="1"/>
</dbReference>
<dbReference type="KEGG" id="samy:DB32_005089"/>
<dbReference type="STRING" id="927083.DB32_005089"/>
<name>A0A0F6W5Q4_9BACT</name>
<evidence type="ECO:0000259" key="1">
    <source>
        <dbReference type="Pfam" id="PF13360"/>
    </source>
</evidence>
<evidence type="ECO:0000313" key="2">
    <source>
        <dbReference type="EMBL" id="AKF07940.1"/>
    </source>
</evidence>